<dbReference type="SUPFAM" id="SSF53335">
    <property type="entry name" value="S-adenosyl-L-methionine-dependent methyltransferases"/>
    <property type="match status" value="1"/>
</dbReference>
<protein>
    <recommendedName>
        <fullName evidence="4">Methyltransferase, TIGR04325 family</fullName>
    </recommendedName>
</protein>
<dbReference type="EMBL" id="CP053452">
    <property type="protein sequence ID" value="QJW98085.1"/>
    <property type="molecule type" value="Genomic_DNA"/>
</dbReference>
<name>A0A6M5YVN4_9BACT</name>
<feature type="region of interest" description="Disordered" evidence="1">
    <location>
        <begin position="283"/>
        <end position="310"/>
    </location>
</feature>
<organism evidence="2 3">
    <name type="scientific">Frigoriglobus tundricola</name>
    <dbReference type="NCBI Taxonomy" id="2774151"/>
    <lineage>
        <taxon>Bacteria</taxon>
        <taxon>Pseudomonadati</taxon>
        <taxon>Planctomycetota</taxon>
        <taxon>Planctomycetia</taxon>
        <taxon>Gemmatales</taxon>
        <taxon>Gemmataceae</taxon>
        <taxon>Frigoriglobus</taxon>
    </lineage>
</organism>
<evidence type="ECO:0008006" key="4">
    <source>
        <dbReference type="Google" id="ProtNLM"/>
    </source>
</evidence>
<dbReference type="AlphaFoldDB" id="A0A6M5YVN4"/>
<reference evidence="3" key="1">
    <citation type="submission" date="2020-05" db="EMBL/GenBank/DDBJ databases">
        <title>Frigoriglobus tundricola gen. nov., sp. nov., a psychrotolerant cellulolytic planctomycete of the family Gemmataceae with two divergent copies of 16S rRNA gene.</title>
        <authorList>
            <person name="Kulichevskaya I.S."/>
            <person name="Ivanova A.A."/>
            <person name="Naumoff D.G."/>
            <person name="Beletsky A.V."/>
            <person name="Rijpstra W.I.C."/>
            <person name="Sinninghe Damste J.S."/>
            <person name="Mardanov A.V."/>
            <person name="Ravin N.V."/>
            <person name="Dedysh S.N."/>
        </authorList>
    </citation>
    <scope>NUCLEOTIDE SEQUENCE [LARGE SCALE GENOMIC DNA]</scope>
    <source>
        <strain evidence="3">PL17</strain>
    </source>
</reference>
<sequence length="310" mass="35103">MSGRRPDAPAARFESGFGCRMSQSPKVRRVLPGLAFARSLARRVRLRYCRGAYGSFAAARAAIRPGRAVGYDNVESSNLYFDSHDSVKPTDYAVFYWLGPLLARHPAVFDFGGHVGRLYYPFQKYLAFPPGFQWLVCDLPAVVETGREVARQRQARHLAFTTNFRDADGLDIFFSSGTLQYVETDLAALLAALEKRPRHVLINRVPMSDRPTWFTVQYQGHAYCPYRIENRADFVTGLQRLGYDLVDSWRCYESSCRVLFRPGRRLRYYTGMYLRLRDEPRPMARSNDVIGGPGHGEPERPGPPSDGGTG</sequence>
<dbReference type="Proteomes" id="UP000503447">
    <property type="component" value="Chromosome"/>
</dbReference>
<gene>
    <name evidence="2" type="ORF">FTUN_5665</name>
</gene>
<evidence type="ECO:0000256" key="1">
    <source>
        <dbReference type="SAM" id="MobiDB-lite"/>
    </source>
</evidence>
<keyword evidence="3" id="KW-1185">Reference proteome</keyword>
<dbReference type="InterPro" id="IPR029063">
    <property type="entry name" value="SAM-dependent_MTases_sf"/>
</dbReference>
<dbReference type="KEGG" id="ftj:FTUN_5665"/>
<accession>A0A6M5YVN4</accession>
<proteinExistence type="predicted"/>
<evidence type="ECO:0000313" key="2">
    <source>
        <dbReference type="EMBL" id="QJW98085.1"/>
    </source>
</evidence>
<dbReference type="InterPro" id="IPR027612">
    <property type="entry name" value="Put_MTase_LIC12133"/>
</dbReference>
<evidence type="ECO:0000313" key="3">
    <source>
        <dbReference type="Proteomes" id="UP000503447"/>
    </source>
</evidence>
<dbReference type="NCBIfam" id="TIGR04325">
    <property type="entry name" value="MTase_LIC12133"/>
    <property type="match status" value="1"/>
</dbReference>